<feature type="transmembrane region" description="Helical" evidence="1">
    <location>
        <begin position="113"/>
        <end position="137"/>
    </location>
</feature>
<keyword evidence="1" id="KW-1133">Transmembrane helix</keyword>
<sequence>MTFSRLFSWLPLEQRWKNRIHWIQIALILSAIVLSIGRLTIKSPPPSRANVLSITMGIKSLIVIAYQYLTEHKARFKKWASSKANAILNSMEVVFWLTVVIVTGGLVGRETGAATALSTSILLLALTLCLISAWVAVISIKIHRQGGTQLNDKTCVYPG</sequence>
<dbReference type="AlphaFoldDB" id="A0A9Q9AJ22"/>
<dbReference type="Proteomes" id="UP001056384">
    <property type="component" value="Chromosome 1"/>
</dbReference>
<keyword evidence="1" id="KW-0812">Transmembrane</keyword>
<evidence type="ECO:0000313" key="3">
    <source>
        <dbReference type="Proteomes" id="UP001056384"/>
    </source>
</evidence>
<keyword evidence="3" id="KW-1185">Reference proteome</keyword>
<evidence type="ECO:0000313" key="2">
    <source>
        <dbReference type="EMBL" id="USW47083.1"/>
    </source>
</evidence>
<name>A0A9Q9AJ22_9PEZI</name>
<feature type="transmembrane region" description="Helical" evidence="1">
    <location>
        <begin position="47"/>
        <end position="66"/>
    </location>
</feature>
<organism evidence="2 3">
    <name type="scientific">Septoria linicola</name>
    <dbReference type="NCBI Taxonomy" id="215465"/>
    <lineage>
        <taxon>Eukaryota</taxon>
        <taxon>Fungi</taxon>
        <taxon>Dikarya</taxon>
        <taxon>Ascomycota</taxon>
        <taxon>Pezizomycotina</taxon>
        <taxon>Dothideomycetes</taxon>
        <taxon>Dothideomycetidae</taxon>
        <taxon>Mycosphaerellales</taxon>
        <taxon>Mycosphaerellaceae</taxon>
        <taxon>Septoria</taxon>
    </lineage>
</organism>
<proteinExistence type="predicted"/>
<keyword evidence="1" id="KW-0472">Membrane</keyword>
<dbReference type="OrthoDB" id="3436860at2759"/>
<feature type="transmembrane region" description="Helical" evidence="1">
    <location>
        <begin position="20"/>
        <end position="41"/>
    </location>
</feature>
<gene>
    <name evidence="2" type="ORF">Slin15195_G004020</name>
</gene>
<evidence type="ECO:0000256" key="1">
    <source>
        <dbReference type="SAM" id="Phobius"/>
    </source>
</evidence>
<dbReference type="EMBL" id="CP099418">
    <property type="protein sequence ID" value="USW47083.1"/>
    <property type="molecule type" value="Genomic_DNA"/>
</dbReference>
<feature type="transmembrane region" description="Helical" evidence="1">
    <location>
        <begin position="86"/>
        <end position="107"/>
    </location>
</feature>
<reference evidence="2" key="1">
    <citation type="submission" date="2022-06" db="EMBL/GenBank/DDBJ databases">
        <title>Complete genome sequences of two strains of the flax pathogen Septoria linicola.</title>
        <authorList>
            <person name="Lapalu N."/>
            <person name="Simon A."/>
            <person name="Demenou B."/>
            <person name="Paumier D."/>
            <person name="Guillot M.-P."/>
            <person name="Gout L."/>
            <person name="Valade R."/>
        </authorList>
    </citation>
    <scope>NUCLEOTIDE SEQUENCE</scope>
    <source>
        <strain evidence="2">SE15195</strain>
    </source>
</reference>
<accession>A0A9Q9AJ22</accession>
<protein>
    <submittedName>
        <fullName evidence="2">Uncharacterized protein</fullName>
    </submittedName>
</protein>